<evidence type="ECO:0000256" key="1">
    <source>
        <dbReference type="SAM" id="MobiDB-lite"/>
    </source>
</evidence>
<dbReference type="Pfam" id="PF00753">
    <property type="entry name" value="Lactamase_B"/>
    <property type="match status" value="1"/>
</dbReference>
<dbReference type="InterPro" id="IPR051453">
    <property type="entry name" value="MBL_Glyoxalase_II"/>
</dbReference>
<feature type="domain" description="Metallo-beta-lactamase" evidence="2">
    <location>
        <begin position="20"/>
        <end position="196"/>
    </location>
</feature>
<gene>
    <name evidence="3" type="ORF">CIK84_03650</name>
</gene>
<dbReference type="Proteomes" id="UP000235739">
    <property type="component" value="Unassembled WGS sequence"/>
</dbReference>
<dbReference type="GO" id="GO:0016787">
    <property type="term" value="F:hydrolase activity"/>
    <property type="evidence" value="ECO:0007669"/>
    <property type="project" value="UniProtKB-KW"/>
</dbReference>
<feature type="region of interest" description="Disordered" evidence="1">
    <location>
        <begin position="193"/>
        <end position="217"/>
    </location>
</feature>
<protein>
    <submittedName>
        <fullName evidence="3">Zn-dependent hydrolase</fullName>
    </submittedName>
</protein>
<sequence length="217" mass="23441">MNELLLDDVAIRRVSVSGMANNVYLVTNRKSGEQLLIDAADDMPAIEQLIGSALGDAVNPRLIGIATTHQHWDHVRALAQAVAKYPVPTYAGTDDVEGIAEECSVRISTPLAHGDQLQLGDVVITAIHLRGHTPGSMAYALTDSSGQEVIFSGDSLFPGGVGNTWKDPERFTSLLDDVTERIFEQFSDGAKVLPGHGDSTTVGTERPHLGEWRERGW</sequence>
<reference evidence="3 4" key="1">
    <citation type="journal article" date="2017" name="Elife">
        <title>Extensive horizontal gene transfer in cheese-associated bacteria.</title>
        <authorList>
            <person name="Bonham K.S."/>
            <person name="Wolfe B.E."/>
            <person name="Dutton R.J."/>
        </authorList>
    </citation>
    <scope>NUCLEOTIDE SEQUENCE [LARGE SCALE GENOMIC DNA]</scope>
    <source>
        <strain evidence="3 4">JB182</strain>
    </source>
</reference>
<name>A0A2N7S3H8_9MICC</name>
<proteinExistence type="predicted"/>
<feature type="compositionally biased region" description="Basic and acidic residues" evidence="1">
    <location>
        <begin position="205"/>
        <end position="217"/>
    </location>
</feature>
<evidence type="ECO:0000313" key="4">
    <source>
        <dbReference type="Proteomes" id="UP000235739"/>
    </source>
</evidence>
<dbReference type="SMART" id="SM00849">
    <property type="entry name" value="Lactamase_B"/>
    <property type="match status" value="1"/>
</dbReference>
<evidence type="ECO:0000259" key="2">
    <source>
        <dbReference type="SMART" id="SM00849"/>
    </source>
</evidence>
<keyword evidence="3" id="KW-0378">Hydrolase</keyword>
<dbReference type="EMBL" id="PNQX01000001">
    <property type="protein sequence ID" value="PMQ20701.1"/>
    <property type="molecule type" value="Genomic_DNA"/>
</dbReference>
<accession>A0A2N7S3H8</accession>
<dbReference type="InterPro" id="IPR036866">
    <property type="entry name" value="RibonucZ/Hydroxyglut_hydro"/>
</dbReference>
<dbReference type="CDD" id="cd06262">
    <property type="entry name" value="metallo-hydrolase-like_MBL-fold"/>
    <property type="match status" value="1"/>
</dbReference>
<dbReference type="PANTHER" id="PTHR46233">
    <property type="entry name" value="HYDROXYACYLGLUTATHIONE HYDROLASE GLOC"/>
    <property type="match status" value="1"/>
</dbReference>
<dbReference type="AlphaFoldDB" id="A0A2N7S3H8"/>
<dbReference type="SUPFAM" id="SSF56281">
    <property type="entry name" value="Metallo-hydrolase/oxidoreductase"/>
    <property type="match status" value="1"/>
</dbReference>
<dbReference type="RefSeq" id="WP_102597513.1">
    <property type="nucleotide sequence ID" value="NZ_JBQDUD010000013.1"/>
</dbReference>
<comment type="caution">
    <text evidence="3">The sequence shown here is derived from an EMBL/GenBank/DDBJ whole genome shotgun (WGS) entry which is preliminary data.</text>
</comment>
<dbReference type="InterPro" id="IPR001279">
    <property type="entry name" value="Metallo-B-lactamas"/>
</dbReference>
<dbReference type="PANTHER" id="PTHR46233:SF1">
    <property type="entry name" value="CONSERVED PROTEIN"/>
    <property type="match status" value="1"/>
</dbReference>
<dbReference type="Gene3D" id="3.60.15.10">
    <property type="entry name" value="Ribonuclease Z/Hydroxyacylglutathione hydrolase-like"/>
    <property type="match status" value="1"/>
</dbReference>
<evidence type="ECO:0000313" key="3">
    <source>
        <dbReference type="EMBL" id="PMQ20701.1"/>
    </source>
</evidence>
<organism evidence="3 4">
    <name type="scientific">Glutamicibacter arilaitensis</name>
    <dbReference type="NCBI Taxonomy" id="256701"/>
    <lineage>
        <taxon>Bacteria</taxon>
        <taxon>Bacillati</taxon>
        <taxon>Actinomycetota</taxon>
        <taxon>Actinomycetes</taxon>
        <taxon>Micrococcales</taxon>
        <taxon>Micrococcaceae</taxon>
        <taxon>Glutamicibacter</taxon>
    </lineage>
</organism>